<proteinExistence type="predicted"/>
<accession>A0A516X1R8</accession>
<sequence>MIGRHTPAMRADPPRARRPRRPARVAGLLACCVLAAGCAQTVRGEASVAEPSGGSAEQQYVNLLRECTVVPEDVIADTAGVQAVVDTFSGAVCRWRSFDGATDVQLNWFESGTMDREKSVAERLGYTVETVRISGAPAYVMRAPDDASSCGAVARAGDSGVVGWWVHGAPVDPCAAARTLVELSINRAL</sequence>
<dbReference type="InterPro" id="IPR024520">
    <property type="entry name" value="DUF3558"/>
</dbReference>
<gene>
    <name evidence="2" type="ORF">FO059_03445</name>
</gene>
<evidence type="ECO:0000313" key="2">
    <source>
        <dbReference type="EMBL" id="QDQ96561.1"/>
    </source>
</evidence>
<name>A0A516X1R8_9ACTN</name>
<feature type="region of interest" description="Disordered" evidence="1">
    <location>
        <begin position="1"/>
        <end position="21"/>
    </location>
</feature>
<dbReference type="Proteomes" id="UP000317344">
    <property type="component" value="Chromosome"/>
</dbReference>
<dbReference type="AlphaFoldDB" id="A0A516X1R8"/>
<dbReference type="OrthoDB" id="4761308at2"/>
<protein>
    <submittedName>
        <fullName evidence="2">DUF3558 domain-containing protein</fullName>
    </submittedName>
</protein>
<dbReference type="Pfam" id="PF12079">
    <property type="entry name" value="DUF3558"/>
    <property type="match status" value="1"/>
</dbReference>
<dbReference type="EMBL" id="CP041765">
    <property type="protein sequence ID" value="QDQ96561.1"/>
    <property type="molecule type" value="Genomic_DNA"/>
</dbReference>
<keyword evidence="3" id="KW-1185">Reference proteome</keyword>
<dbReference type="KEGG" id="toy:FO059_03445"/>
<evidence type="ECO:0000256" key="1">
    <source>
        <dbReference type="SAM" id="MobiDB-lite"/>
    </source>
</evidence>
<organism evidence="2 3">
    <name type="scientific">Tomitella fengzijianii</name>
    <dbReference type="NCBI Taxonomy" id="2597660"/>
    <lineage>
        <taxon>Bacteria</taxon>
        <taxon>Bacillati</taxon>
        <taxon>Actinomycetota</taxon>
        <taxon>Actinomycetes</taxon>
        <taxon>Mycobacteriales</taxon>
        <taxon>Tomitella</taxon>
    </lineage>
</organism>
<reference evidence="2 3" key="2">
    <citation type="submission" date="2019-07" db="EMBL/GenBank/DDBJ databases">
        <authorList>
            <person name="Huang Y."/>
        </authorList>
    </citation>
    <scope>NUCLEOTIDE SEQUENCE [LARGE SCALE GENOMIC DNA]</scope>
    <source>
        <strain evidence="2 3">HY188</strain>
    </source>
</reference>
<evidence type="ECO:0000313" key="3">
    <source>
        <dbReference type="Proteomes" id="UP000317344"/>
    </source>
</evidence>
<reference evidence="2 3" key="1">
    <citation type="submission" date="2019-07" db="EMBL/GenBank/DDBJ databases">
        <title>Tomitella cavernea sp. nov., an actinomycete isolated from soil.</title>
        <authorList>
            <person name="Cheng J."/>
        </authorList>
    </citation>
    <scope>NUCLEOTIDE SEQUENCE [LARGE SCALE GENOMIC DNA]</scope>
    <source>
        <strain evidence="2 3">HY188</strain>
    </source>
</reference>